<dbReference type="EMBL" id="JAVRQU010000006">
    <property type="protein sequence ID" value="KAK5701614.1"/>
    <property type="molecule type" value="Genomic_DNA"/>
</dbReference>
<name>A0AAN7WDG3_9PEZI</name>
<gene>
    <name evidence="1" type="ORF">LTR97_004430</name>
</gene>
<organism evidence="1 2">
    <name type="scientific">Elasticomyces elasticus</name>
    <dbReference type="NCBI Taxonomy" id="574655"/>
    <lineage>
        <taxon>Eukaryota</taxon>
        <taxon>Fungi</taxon>
        <taxon>Dikarya</taxon>
        <taxon>Ascomycota</taxon>
        <taxon>Pezizomycotina</taxon>
        <taxon>Dothideomycetes</taxon>
        <taxon>Dothideomycetidae</taxon>
        <taxon>Mycosphaerellales</taxon>
        <taxon>Teratosphaeriaceae</taxon>
        <taxon>Elasticomyces</taxon>
    </lineage>
</organism>
<comment type="caution">
    <text evidence="1">The sequence shown here is derived from an EMBL/GenBank/DDBJ whole genome shotgun (WGS) entry which is preliminary data.</text>
</comment>
<dbReference type="Proteomes" id="UP001310594">
    <property type="component" value="Unassembled WGS sequence"/>
</dbReference>
<protein>
    <submittedName>
        <fullName evidence="1">Uncharacterized protein</fullName>
    </submittedName>
</protein>
<sequence length="285" mass="33938">MTRQGRKYYQFPVTGCVWSKSEILATLRENYHHLHVKLSTYDHAELSVLLARLQAGLPTYHTENIPLLKRRFPEGQEFPVYDAERERCHHYRWRLITMLDEKTPEYSFERFLDLPPELREKVYGYAFRYSDNAYHLQQPAVSRVCHILRTESLPIFYKMNRFGITIERYPNRYHPMRIQIEQRLVDMWPTYIRAEHVAMMRHFEVNLLNKDRRTTVRVKIDLPSLSGLVPLKIKVWSITPEKNTKHWEAYQAQVEGAMRPSIEQLLEGRVATKSSESYDGPGRVE</sequence>
<proteinExistence type="predicted"/>
<evidence type="ECO:0000313" key="1">
    <source>
        <dbReference type="EMBL" id="KAK5701614.1"/>
    </source>
</evidence>
<reference evidence="1" key="1">
    <citation type="submission" date="2023-08" db="EMBL/GenBank/DDBJ databases">
        <title>Black Yeasts Isolated from many extreme environments.</title>
        <authorList>
            <person name="Coleine C."/>
            <person name="Stajich J.E."/>
            <person name="Selbmann L."/>
        </authorList>
    </citation>
    <scope>NUCLEOTIDE SEQUENCE</scope>
    <source>
        <strain evidence="1">CCFEE 5810</strain>
    </source>
</reference>
<evidence type="ECO:0000313" key="2">
    <source>
        <dbReference type="Proteomes" id="UP001310594"/>
    </source>
</evidence>
<dbReference type="AlphaFoldDB" id="A0AAN7WDG3"/>
<accession>A0AAN7WDG3</accession>